<dbReference type="EMBL" id="CAJGYM010000019">
    <property type="protein sequence ID" value="CAD6191024.1"/>
    <property type="molecule type" value="Genomic_DNA"/>
</dbReference>
<keyword evidence="3" id="KW-1185">Reference proteome</keyword>
<sequence>MDETARLTVALSRANCILSVCREELTACNRQLRQLRDEGDSSDPSFDRRHRQLQSKRDALRIETHQLITEVNRSRHKLEKHVAESHRERGSGSSLQGRQPQLAPVNNDNVTRAGAQPQVQPEMRSTLEEGKDIDPKPENVDMDIPEQGSGRSDAENNASTK</sequence>
<protein>
    <submittedName>
        <fullName evidence="2">Uncharacterized protein</fullName>
    </submittedName>
</protein>
<accession>A0A8S1H6B8</accession>
<comment type="caution">
    <text evidence="2">The sequence shown here is derived from an EMBL/GenBank/DDBJ whole genome shotgun (WGS) entry which is preliminary data.</text>
</comment>
<name>A0A8S1H6B8_9PELO</name>
<evidence type="ECO:0000256" key="1">
    <source>
        <dbReference type="SAM" id="MobiDB-lite"/>
    </source>
</evidence>
<feature type="compositionally biased region" description="Polar residues" evidence="1">
    <location>
        <begin position="91"/>
        <end position="110"/>
    </location>
</feature>
<evidence type="ECO:0000313" key="3">
    <source>
        <dbReference type="Proteomes" id="UP000835052"/>
    </source>
</evidence>
<feature type="compositionally biased region" description="Basic and acidic residues" evidence="1">
    <location>
        <begin position="80"/>
        <end position="90"/>
    </location>
</feature>
<reference evidence="2" key="1">
    <citation type="submission" date="2020-10" db="EMBL/GenBank/DDBJ databases">
        <authorList>
            <person name="Kikuchi T."/>
        </authorList>
    </citation>
    <scope>NUCLEOTIDE SEQUENCE</scope>
    <source>
        <strain evidence="2">NKZ352</strain>
    </source>
</reference>
<feature type="compositionally biased region" description="Basic and acidic residues" evidence="1">
    <location>
        <begin position="55"/>
        <end position="64"/>
    </location>
</feature>
<feature type="compositionally biased region" description="Basic and acidic residues" evidence="1">
    <location>
        <begin position="125"/>
        <end position="139"/>
    </location>
</feature>
<gene>
    <name evidence="2" type="ORF">CAUJ_LOCUS6943</name>
</gene>
<dbReference type="AlphaFoldDB" id="A0A8S1H6B8"/>
<proteinExistence type="predicted"/>
<feature type="region of interest" description="Disordered" evidence="1">
    <location>
        <begin position="36"/>
        <end position="161"/>
    </location>
</feature>
<dbReference type="Proteomes" id="UP000835052">
    <property type="component" value="Unassembled WGS sequence"/>
</dbReference>
<evidence type="ECO:0000313" key="2">
    <source>
        <dbReference type="EMBL" id="CAD6191024.1"/>
    </source>
</evidence>
<organism evidence="2 3">
    <name type="scientific">Caenorhabditis auriculariae</name>
    <dbReference type="NCBI Taxonomy" id="2777116"/>
    <lineage>
        <taxon>Eukaryota</taxon>
        <taxon>Metazoa</taxon>
        <taxon>Ecdysozoa</taxon>
        <taxon>Nematoda</taxon>
        <taxon>Chromadorea</taxon>
        <taxon>Rhabditida</taxon>
        <taxon>Rhabditina</taxon>
        <taxon>Rhabditomorpha</taxon>
        <taxon>Rhabditoidea</taxon>
        <taxon>Rhabditidae</taxon>
        <taxon>Peloderinae</taxon>
        <taxon>Caenorhabditis</taxon>
    </lineage>
</organism>